<proteinExistence type="predicted"/>
<organism evidence="1 2">
    <name type="scientific">Candidatus Aeolococcus gillhamiae</name>
    <dbReference type="NCBI Taxonomy" id="3127015"/>
    <lineage>
        <taxon>Bacteria</taxon>
        <taxon>Bacillati</taxon>
        <taxon>Candidatus Dormiibacterota</taxon>
        <taxon>Candidatus Dormibacteria</taxon>
        <taxon>Candidatus Aeolococcales</taxon>
        <taxon>Candidatus Aeolococcaceae</taxon>
        <taxon>Candidatus Aeolococcus</taxon>
    </lineage>
</organism>
<dbReference type="EMBL" id="JAEKNS010000025">
    <property type="protein sequence ID" value="MBJ7593571.1"/>
    <property type="molecule type" value="Genomic_DNA"/>
</dbReference>
<protein>
    <submittedName>
        <fullName evidence="1">Uncharacterized protein</fullName>
    </submittedName>
</protein>
<accession>A0A934N2F6</accession>
<dbReference type="Proteomes" id="UP000606991">
    <property type="component" value="Unassembled WGS sequence"/>
</dbReference>
<dbReference type="RefSeq" id="WP_337308970.1">
    <property type="nucleotide sequence ID" value="NZ_JAEKNS010000025.1"/>
</dbReference>
<reference evidence="1 2" key="1">
    <citation type="submission" date="2020-10" db="EMBL/GenBank/DDBJ databases">
        <title>Ca. Dormibacterota MAGs.</title>
        <authorList>
            <person name="Montgomery K."/>
        </authorList>
    </citation>
    <scope>NUCLEOTIDE SEQUENCE [LARGE SCALE GENOMIC DNA]</scope>
    <source>
        <strain evidence="1">SC8812_S17_18</strain>
    </source>
</reference>
<dbReference type="AlphaFoldDB" id="A0A934N2F6"/>
<comment type="caution">
    <text evidence="1">The sequence shown here is derived from an EMBL/GenBank/DDBJ whole genome shotgun (WGS) entry which is preliminary data.</text>
</comment>
<evidence type="ECO:0000313" key="2">
    <source>
        <dbReference type="Proteomes" id="UP000606991"/>
    </source>
</evidence>
<name>A0A934N2F6_9BACT</name>
<sequence length="50" mass="5307">MIETLIDRVIWRQTWLAKVAVPVQGAVGTVYGQYVAVGVAADFPTANCAG</sequence>
<evidence type="ECO:0000313" key="1">
    <source>
        <dbReference type="EMBL" id="MBJ7593571.1"/>
    </source>
</evidence>
<gene>
    <name evidence="1" type="ORF">JF886_01710</name>
</gene>